<evidence type="ECO:0000256" key="1">
    <source>
        <dbReference type="ARBA" id="ARBA00022723"/>
    </source>
</evidence>
<dbReference type="Gene3D" id="1.25.40.10">
    <property type="entry name" value="Tetratricopeptide repeat domain"/>
    <property type="match status" value="1"/>
</dbReference>
<keyword evidence="7" id="KW-1185">Reference proteome</keyword>
<dbReference type="OrthoDB" id="432970at2759"/>
<evidence type="ECO:0000256" key="3">
    <source>
        <dbReference type="ARBA" id="ARBA00022833"/>
    </source>
</evidence>
<keyword evidence="1" id="KW-0479">Metal-binding</keyword>
<dbReference type="GO" id="GO:0008270">
    <property type="term" value="F:zinc ion binding"/>
    <property type="evidence" value="ECO:0007669"/>
    <property type="project" value="UniProtKB-KW"/>
</dbReference>
<dbReference type="InterPro" id="IPR002893">
    <property type="entry name" value="Znf_MYND"/>
</dbReference>
<dbReference type="SUPFAM" id="SSF144232">
    <property type="entry name" value="HIT/MYND zinc finger-like"/>
    <property type="match status" value="1"/>
</dbReference>
<keyword evidence="2 4" id="KW-0863">Zinc-finger</keyword>
<evidence type="ECO:0000313" key="6">
    <source>
        <dbReference type="EMBL" id="KAF2818418.1"/>
    </source>
</evidence>
<gene>
    <name evidence="6" type="ORF">CC86DRAFT_472820</name>
</gene>
<organism evidence="6 7">
    <name type="scientific">Ophiobolus disseminans</name>
    <dbReference type="NCBI Taxonomy" id="1469910"/>
    <lineage>
        <taxon>Eukaryota</taxon>
        <taxon>Fungi</taxon>
        <taxon>Dikarya</taxon>
        <taxon>Ascomycota</taxon>
        <taxon>Pezizomycotina</taxon>
        <taxon>Dothideomycetes</taxon>
        <taxon>Pleosporomycetidae</taxon>
        <taxon>Pleosporales</taxon>
        <taxon>Pleosporineae</taxon>
        <taxon>Phaeosphaeriaceae</taxon>
        <taxon>Ophiobolus</taxon>
    </lineage>
</organism>
<dbReference type="EMBL" id="MU006252">
    <property type="protein sequence ID" value="KAF2818418.1"/>
    <property type="molecule type" value="Genomic_DNA"/>
</dbReference>
<reference evidence="6" key="1">
    <citation type="journal article" date="2020" name="Stud. Mycol.">
        <title>101 Dothideomycetes genomes: a test case for predicting lifestyles and emergence of pathogens.</title>
        <authorList>
            <person name="Haridas S."/>
            <person name="Albert R."/>
            <person name="Binder M."/>
            <person name="Bloem J."/>
            <person name="Labutti K."/>
            <person name="Salamov A."/>
            <person name="Andreopoulos B."/>
            <person name="Baker S."/>
            <person name="Barry K."/>
            <person name="Bills G."/>
            <person name="Bluhm B."/>
            <person name="Cannon C."/>
            <person name="Castanera R."/>
            <person name="Culley D."/>
            <person name="Daum C."/>
            <person name="Ezra D."/>
            <person name="Gonzalez J."/>
            <person name="Henrissat B."/>
            <person name="Kuo A."/>
            <person name="Liang C."/>
            <person name="Lipzen A."/>
            <person name="Lutzoni F."/>
            <person name="Magnuson J."/>
            <person name="Mondo S."/>
            <person name="Nolan M."/>
            <person name="Ohm R."/>
            <person name="Pangilinan J."/>
            <person name="Park H.-J."/>
            <person name="Ramirez L."/>
            <person name="Alfaro M."/>
            <person name="Sun H."/>
            <person name="Tritt A."/>
            <person name="Yoshinaga Y."/>
            <person name="Zwiers L.-H."/>
            <person name="Turgeon B."/>
            <person name="Goodwin S."/>
            <person name="Spatafora J."/>
            <person name="Crous P."/>
            <person name="Grigoriev I."/>
        </authorList>
    </citation>
    <scope>NUCLEOTIDE SEQUENCE</scope>
    <source>
        <strain evidence="6">CBS 113818</strain>
    </source>
</reference>
<dbReference type="Pfam" id="PF01753">
    <property type="entry name" value="zf-MYND"/>
    <property type="match status" value="1"/>
</dbReference>
<keyword evidence="3" id="KW-0862">Zinc</keyword>
<proteinExistence type="predicted"/>
<dbReference type="Gene3D" id="6.10.140.2220">
    <property type="match status" value="1"/>
</dbReference>
<dbReference type="PROSITE" id="PS50865">
    <property type="entry name" value="ZF_MYND_2"/>
    <property type="match status" value="1"/>
</dbReference>
<evidence type="ECO:0000256" key="2">
    <source>
        <dbReference type="ARBA" id="ARBA00022771"/>
    </source>
</evidence>
<accession>A0A6A6ZC52</accession>
<evidence type="ECO:0000259" key="5">
    <source>
        <dbReference type="PROSITE" id="PS50865"/>
    </source>
</evidence>
<dbReference type="Proteomes" id="UP000799424">
    <property type="component" value="Unassembled WGS sequence"/>
</dbReference>
<sequence length="205" mass="22904">MAQLLHPDFKAGITHAEATAADKKTHDLLMEQQDALKAESWDYAIALSIQMRENQLRVYKPGSSPIGGTWNALGSIYKQAGRLQEAEDAVEKGLAIYAAVCDYNEMSMARETLAAIKEAQGQFDEARKVRLEGKDRKEISCTSDTCPWTSVPFRMENGGLSKMFALEELKQCAACKAAFYCSKRCQKHDWKTRHKPLCQKHTGAV</sequence>
<dbReference type="AlphaFoldDB" id="A0A6A6ZC52"/>
<evidence type="ECO:0000256" key="4">
    <source>
        <dbReference type="PROSITE-ProRule" id="PRU00134"/>
    </source>
</evidence>
<protein>
    <recommendedName>
        <fullName evidence="5">MYND-type domain-containing protein</fullName>
    </recommendedName>
</protein>
<name>A0A6A6ZC52_9PLEO</name>
<dbReference type="SUPFAM" id="SSF48452">
    <property type="entry name" value="TPR-like"/>
    <property type="match status" value="1"/>
</dbReference>
<evidence type="ECO:0000313" key="7">
    <source>
        <dbReference type="Proteomes" id="UP000799424"/>
    </source>
</evidence>
<dbReference type="Pfam" id="PF13424">
    <property type="entry name" value="TPR_12"/>
    <property type="match status" value="1"/>
</dbReference>
<feature type="domain" description="MYND-type" evidence="5">
    <location>
        <begin position="143"/>
        <end position="198"/>
    </location>
</feature>
<dbReference type="InterPro" id="IPR011990">
    <property type="entry name" value="TPR-like_helical_dom_sf"/>
</dbReference>